<proteinExistence type="predicted"/>
<dbReference type="PANTHER" id="PTHR36713:SF1">
    <property type="entry name" value="OS09G0344700 PROTEIN"/>
    <property type="match status" value="1"/>
</dbReference>
<feature type="region of interest" description="Disordered" evidence="1">
    <location>
        <begin position="104"/>
        <end position="125"/>
    </location>
</feature>
<sequence length="125" mass="13714">MQIKLVVGNSAGTVIAYYILLPHLEDADLEDCALSPDSIKEAFLKAAMTVKSRATLIFTLDEDEEARPEGDCGQLLVSSFSFQQKITEDEAEIGAKEMAERLRVGHTAGEEADRETAKRNLVGDR</sequence>
<dbReference type="EMBL" id="VIEB01000077">
    <property type="protein sequence ID" value="TQE07977.1"/>
    <property type="molecule type" value="Genomic_DNA"/>
</dbReference>
<evidence type="ECO:0000313" key="3">
    <source>
        <dbReference type="Proteomes" id="UP000315295"/>
    </source>
</evidence>
<keyword evidence="3" id="KW-1185">Reference proteome</keyword>
<reference evidence="2 3" key="1">
    <citation type="journal article" date="2019" name="G3 (Bethesda)">
        <title>Sequencing of a Wild Apple (Malus baccata) Genome Unravels the Differences Between Cultivated and Wild Apple Species Regarding Disease Resistance and Cold Tolerance.</title>
        <authorList>
            <person name="Chen X."/>
        </authorList>
    </citation>
    <scope>NUCLEOTIDE SEQUENCE [LARGE SCALE GENOMIC DNA]</scope>
    <source>
        <strain evidence="3">cv. Shandingzi</strain>
        <tissue evidence="2">Leaves</tissue>
    </source>
</reference>
<protein>
    <submittedName>
        <fullName evidence="2">Uncharacterized protein</fullName>
    </submittedName>
</protein>
<dbReference type="Proteomes" id="UP000315295">
    <property type="component" value="Unassembled WGS sequence"/>
</dbReference>
<accession>A0A540NA99</accession>
<evidence type="ECO:0000256" key="1">
    <source>
        <dbReference type="SAM" id="MobiDB-lite"/>
    </source>
</evidence>
<dbReference type="AlphaFoldDB" id="A0A540NA99"/>
<evidence type="ECO:0000313" key="2">
    <source>
        <dbReference type="EMBL" id="TQE07977.1"/>
    </source>
</evidence>
<name>A0A540NA99_MALBA</name>
<dbReference type="PANTHER" id="PTHR36713">
    <property type="entry name" value="OS09G0344700 PROTEIN"/>
    <property type="match status" value="1"/>
</dbReference>
<comment type="caution">
    <text evidence="2">The sequence shown here is derived from an EMBL/GenBank/DDBJ whole genome shotgun (WGS) entry which is preliminary data.</text>
</comment>
<organism evidence="2 3">
    <name type="scientific">Malus baccata</name>
    <name type="common">Siberian crab apple</name>
    <name type="synonym">Pyrus baccata</name>
    <dbReference type="NCBI Taxonomy" id="106549"/>
    <lineage>
        <taxon>Eukaryota</taxon>
        <taxon>Viridiplantae</taxon>
        <taxon>Streptophyta</taxon>
        <taxon>Embryophyta</taxon>
        <taxon>Tracheophyta</taxon>
        <taxon>Spermatophyta</taxon>
        <taxon>Magnoliopsida</taxon>
        <taxon>eudicotyledons</taxon>
        <taxon>Gunneridae</taxon>
        <taxon>Pentapetalae</taxon>
        <taxon>rosids</taxon>
        <taxon>fabids</taxon>
        <taxon>Rosales</taxon>
        <taxon>Rosaceae</taxon>
        <taxon>Amygdaloideae</taxon>
        <taxon>Maleae</taxon>
        <taxon>Malus</taxon>
    </lineage>
</organism>
<gene>
    <name evidence="2" type="ORF">C1H46_006385</name>
</gene>